<name>A0A2A2M4X1_9BILA</name>
<dbReference type="EMBL" id="LIAE01005181">
    <property type="protein sequence ID" value="PAV93496.1"/>
    <property type="molecule type" value="Genomic_DNA"/>
</dbReference>
<evidence type="ECO:0000313" key="3">
    <source>
        <dbReference type="Proteomes" id="UP000218231"/>
    </source>
</evidence>
<evidence type="ECO:0000313" key="2">
    <source>
        <dbReference type="EMBL" id="PAV93496.1"/>
    </source>
</evidence>
<dbReference type="AlphaFoldDB" id="A0A2A2M4X1"/>
<dbReference type="Proteomes" id="UP000218231">
    <property type="component" value="Unassembled WGS sequence"/>
</dbReference>
<organism evidence="2 3">
    <name type="scientific">Diploscapter pachys</name>
    <dbReference type="NCBI Taxonomy" id="2018661"/>
    <lineage>
        <taxon>Eukaryota</taxon>
        <taxon>Metazoa</taxon>
        <taxon>Ecdysozoa</taxon>
        <taxon>Nematoda</taxon>
        <taxon>Chromadorea</taxon>
        <taxon>Rhabditida</taxon>
        <taxon>Rhabditina</taxon>
        <taxon>Rhabditomorpha</taxon>
        <taxon>Rhabditoidea</taxon>
        <taxon>Rhabditidae</taxon>
        <taxon>Diploscapter</taxon>
    </lineage>
</organism>
<gene>
    <name evidence="2" type="ORF">WR25_19600</name>
</gene>
<evidence type="ECO:0000256" key="1">
    <source>
        <dbReference type="SAM" id="MobiDB-lite"/>
    </source>
</evidence>
<keyword evidence="3" id="KW-1185">Reference proteome</keyword>
<proteinExistence type="predicted"/>
<comment type="caution">
    <text evidence="2">The sequence shown here is derived from an EMBL/GenBank/DDBJ whole genome shotgun (WGS) entry which is preliminary data.</text>
</comment>
<feature type="compositionally biased region" description="Low complexity" evidence="1">
    <location>
        <begin position="53"/>
        <end position="92"/>
    </location>
</feature>
<sequence length="110" mass="11413">MSPTRSTPSAIACPPCGIRWRSTFPPLPASTGWRGSPGRAAPPICSPAPNRPARPAAPSCSSPTSPASARRTTTRRSAAPSCASTTTPAPNAWRKPCSKASPSRWRMACA</sequence>
<reference evidence="2 3" key="1">
    <citation type="journal article" date="2017" name="Curr. Biol.">
        <title>Genome architecture and evolution of a unichromosomal asexual nematode.</title>
        <authorList>
            <person name="Fradin H."/>
            <person name="Zegar C."/>
            <person name="Gutwein M."/>
            <person name="Lucas J."/>
            <person name="Kovtun M."/>
            <person name="Corcoran D."/>
            <person name="Baugh L.R."/>
            <person name="Kiontke K."/>
            <person name="Gunsalus K."/>
            <person name="Fitch D.H."/>
            <person name="Piano F."/>
        </authorList>
    </citation>
    <scope>NUCLEOTIDE SEQUENCE [LARGE SCALE GENOMIC DNA]</scope>
    <source>
        <strain evidence="2">PF1309</strain>
    </source>
</reference>
<feature type="region of interest" description="Disordered" evidence="1">
    <location>
        <begin position="27"/>
        <end position="110"/>
    </location>
</feature>
<accession>A0A2A2M4X1</accession>
<protein>
    <submittedName>
        <fullName evidence="2">Uncharacterized protein</fullName>
    </submittedName>
</protein>